<reference evidence="9 10" key="1">
    <citation type="submission" date="2019-10" db="EMBL/GenBank/DDBJ databases">
        <title>Complete genome sequence of Variovorax paradoxus 5C-2.</title>
        <authorList>
            <person name="Gogoleva N.E."/>
            <person name="Balkin A.S."/>
        </authorList>
    </citation>
    <scope>NUCLEOTIDE SEQUENCE [LARGE SCALE GENOMIC DNA]</scope>
    <source>
        <strain evidence="9 10">5C-2</strain>
    </source>
</reference>
<evidence type="ECO:0000256" key="1">
    <source>
        <dbReference type="ARBA" id="ARBA00001974"/>
    </source>
</evidence>
<evidence type="ECO:0000259" key="6">
    <source>
        <dbReference type="Pfam" id="PF00441"/>
    </source>
</evidence>
<comment type="cofactor">
    <cofactor evidence="1">
        <name>FAD</name>
        <dbReference type="ChEBI" id="CHEBI:57692"/>
    </cofactor>
</comment>
<dbReference type="Proteomes" id="UP000326780">
    <property type="component" value="Chromosome"/>
</dbReference>
<evidence type="ECO:0000256" key="3">
    <source>
        <dbReference type="ARBA" id="ARBA00022630"/>
    </source>
</evidence>
<name>A0A5Q0M3K9_VARPD</name>
<dbReference type="Pfam" id="PF00441">
    <property type="entry name" value="Acyl-CoA_dh_1"/>
    <property type="match status" value="1"/>
</dbReference>
<evidence type="ECO:0000313" key="10">
    <source>
        <dbReference type="Proteomes" id="UP000326780"/>
    </source>
</evidence>
<dbReference type="InterPro" id="IPR037069">
    <property type="entry name" value="AcylCoA_DH/ox_N_sf"/>
</dbReference>
<dbReference type="InterPro" id="IPR006089">
    <property type="entry name" value="Acyl-CoA_DH_CS"/>
</dbReference>
<dbReference type="AlphaFoldDB" id="A0A5Q0M3K9"/>
<dbReference type="GO" id="GO:0050660">
    <property type="term" value="F:flavin adenine dinucleotide binding"/>
    <property type="evidence" value="ECO:0007669"/>
    <property type="project" value="InterPro"/>
</dbReference>
<dbReference type="InterPro" id="IPR046373">
    <property type="entry name" value="Acyl-CoA_Oxase/DH_mid-dom_sf"/>
</dbReference>
<dbReference type="RefSeq" id="WP_153282692.1">
    <property type="nucleotide sequence ID" value="NZ_CP045644.1"/>
</dbReference>
<keyword evidence="4" id="KW-0274">FAD</keyword>
<dbReference type="InterPro" id="IPR009075">
    <property type="entry name" value="AcylCo_DH/oxidase_C"/>
</dbReference>
<feature type="domain" description="Acyl-CoA dehydrogenase/oxidase C-terminal" evidence="6">
    <location>
        <begin position="231"/>
        <end position="378"/>
    </location>
</feature>
<accession>A0A5Q0M3K9</accession>
<evidence type="ECO:0000256" key="5">
    <source>
        <dbReference type="ARBA" id="ARBA00023002"/>
    </source>
</evidence>
<protein>
    <submittedName>
        <fullName evidence="9">Acyl-CoA dehydrogenase</fullName>
    </submittedName>
</protein>
<feature type="domain" description="Acyl-CoA dehydrogenase/oxidase N-terminal" evidence="8">
    <location>
        <begin position="10"/>
        <end position="120"/>
    </location>
</feature>
<dbReference type="SUPFAM" id="SSF47203">
    <property type="entry name" value="Acyl-CoA dehydrogenase C-terminal domain-like"/>
    <property type="match status" value="1"/>
</dbReference>
<proteinExistence type="inferred from homology"/>
<dbReference type="PANTHER" id="PTHR43884">
    <property type="entry name" value="ACYL-COA DEHYDROGENASE"/>
    <property type="match status" value="1"/>
</dbReference>
<sequence>MNIHRTVYREDHEMLRDTARRFFERECLPRQAAWDAAGRTDRETWLKAGREGLLCVTVPTEYGGGGGDFGHSCVLAEELHRSGVSGFSLSVHSDITAPYIVRFGTEEQKQRWLPKICRGETIMAIAMTEPGTGSDLKSIRTSAVRDGDEYVINGSKTFISNGLNCDMVLVACKTDPSAGSKGVSLIMVEADRAGFRRGRKLDKVGQPAADTTELFFDNVRVPVDNLLGEENKGFVCLMQELAQERLIIAVYSAAKLERLLEQTLEYVKERKAFDGTVWDFQNTKFKLADIKAQAVAARTLVDYYIGEHMRRRISVQEAAIAKLFATETLWKCIDDMVQLHGGYGYMLEYPIARAFTDYRITRVFGGSNETQRDLISRKL</sequence>
<gene>
    <name evidence="9" type="ORF">GFK26_15385</name>
</gene>
<evidence type="ECO:0000259" key="7">
    <source>
        <dbReference type="Pfam" id="PF02770"/>
    </source>
</evidence>
<dbReference type="EMBL" id="CP045644">
    <property type="protein sequence ID" value="QFZ84039.1"/>
    <property type="molecule type" value="Genomic_DNA"/>
</dbReference>
<dbReference type="InterPro" id="IPR013786">
    <property type="entry name" value="AcylCoA_DH/ox_N"/>
</dbReference>
<evidence type="ECO:0000256" key="4">
    <source>
        <dbReference type="ARBA" id="ARBA00022827"/>
    </source>
</evidence>
<dbReference type="Gene3D" id="1.10.540.10">
    <property type="entry name" value="Acyl-CoA dehydrogenase/oxidase, N-terminal domain"/>
    <property type="match status" value="1"/>
</dbReference>
<keyword evidence="5" id="KW-0560">Oxidoreductase</keyword>
<dbReference type="FunFam" id="1.10.540.10:FF:000009">
    <property type="entry name" value="Probable acyl-CoA dehydrogenase"/>
    <property type="match status" value="1"/>
</dbReference>
<evidence type="ECO:0000313" key="9">
    <source>
        <dbReference type="EMBL" id="QFZ84039.1"/>
    </source>
</evidence>
<dbReference type="SUPFAM" id="SSF56645">
    <property type="entry name" value="Acyl-CoA dehydrogenase NM domain-like"/>
    <property type="match status" value="1"/>
</dbReference>
<dbReference type="PANTHER" id="PTHR43884:SF12">
    <property type="entry name" value="ISOVALERYL-COA DEHYDROGENASE, MITOCHONDRIAL-RELATED"/>
    <property type="match status" value="1"/>
</dbReference>
<dbReference type="Gene3D" id="1.20.140.10">
    <property type="entry name" value="Butyryl-CoA Dehydrogenase, subunit A, domain 3"/>
    <property type="match status" value="1"/>
</dbReference>
<dbReference type="InterPro" id="IPR036250">
    <property type="entry name" value="AcylCo_DH-like_C"/>
</dbReference>
<evidence type="ECO:0000256" key="2">
    <source>
        <dbReference type="ARBA" id="ARBA00009347"/>
    </source>
</evidence>
<evidence type="ECO:0000259" key="8">
    <source>
        <dbReference type="Pfam" id="PF02771"/>
    </source>
</evidence>
<dbReference type="Pfam" id="PF02770">
    <property type="entry name" value="Acyl-CoA_dh_M"/>
    <property type="match status" value="1"/>
</dbReference>
<dbReference type="PROSITE" id="PS00073">
    <property type="entry name" value="ACYL_COA_DH_2"/>
    <property type="match status" value="1"/>
</dbReference>
<comment type="similarity">
    <text evidence="2">Belongs to the acyl-CoA dehydrogenase family.</text>
</comment>
<dbReference type="FunFam" id="1.20.140.10:FF:000001">
    <property type="entry name" value="Acyl-CoA dehydrogenase"/>
    <property type="match status" value="1"/>
</dbReference>
<dbReference type="Pfam" id="PF02771">
    <property type="entry name" value="Acyl-CoA_dh_N"/>
    <property type="match status" value="1"/>
</dbReference>
<dbReference type="Gene3D" id="2.40.110.10">
    <property type="entry name" value="Butyryl-CoA Dehydrogenase, subunit A, domain 2"/>
    <property type="match status" value="1"/>
</dbReference>
<organism evidence="9 10">
    <name type="scientific">Variovorax paradoxus</name>
    <dbReference type="NCBI Taxonomy" id="34073"/>
    <lineage>
        <taxon>Bacteria</taxon>
        <taxon>Pseudomonadati</taxon>
        <taxon>Pseudomonadota</taxon>
        <taxon>Betaproteobacteria</taxon>
        <taxon>Burkholderiales</taxon>
        <taxon>Comamonadaceae</taxon>
        <taxon>Variovorax</taxon>
    </lineage>
</organism>
<feature type="domain" description="Acyl-CoA oxidase/dehydrogenase middle" evidence="7">
    <location>
        <begin position="124"/>
        <end position="219"/>
    </location>
</feature>
<dbReference type="FunFam" id="2.40.110.10:FF:000002">
    <property type="entry name" value="Acyl-CoA dehydrogenase fadE12"/>
    <property type="match status" value="1"/>
</dbReference>
<dbReference type="InterPro" id="IPR006091">
    <property type="entry name" value="Acyl-CoA_Oxase/DH_mid-dom"/>
</dbReference>
<dbReference type="GO" id="GO:0003995">
    <property type="term" value="F:acyl-CoA dehydrogenase activity"/>
    <property type="evidence" value="ECO:0007669"/>
    <property type="project" value="InterPro"/>
</dbReference>
<dbReference type="InterPro" id="IPR009100">
    <property type="entry name" value="AcylCoA_DH/oxidase_NM_dom_sf"/>
</dbReference>
<keyword evidence="3" id="KW-0285">Flavoprotein</keyword>